<dbReference type="PANTHER" id="PTHR11516:SF60">
    <property type="entry name" value="PYRUVATE DEHYDROGENASE E1 COMPONENT SUBUNIT ALPHA"/>
    <property type="match status" value="1"/>
</dbReference>
<dbReference type="InterPro" id="IPR029061">
    <property type="entry name" value="THDP-binding"/>
</dbReference>
<dbReference type="RefSeq" id="WP_249286933.1">
    <property type="nucleotide sequence ID" value="NZ_JACRWC010000072.1"/>
</dbReference>
<dbReference type="CDD" id="cd02000">
    <property type="entry name" value="TPP_E1_PDC_ADC_BCADC"/>
    <property type="match status" value="1"/>
</dbReference>
<comment type="cofactor">
    <cofactor evidence="1">
        <name>thiamine diphosphate</name>
        <dbReference type="ChEBI" id="CHEBI:58937"/>
    </cofactor>
</comment>
<dbReference type="GO" id="GO:0004739">
    <property type="term" value="F:pyruvate dehydrogenase (acetyl-transferring) activity"/>
    <property type="evidence" value="ECO:0007669"/>
    <property type="project" value="TreeGrafter"/>
</dbReference>
<feature type="domain" description="Dehydrogenase E1 component" evidence="4">
    <location>
        <begin position="14"/>
        <end position="318"/>
    </location>
</feature>
<comment type="caution">
    <text evidence="5">The sequence shown here is derived from an EMBL/GenBank/DDBJ whole genome shotgun (WGS) entry which is preliminary data.</text>
</comment>
<evidence type="ECO:0000256" key="3">
    <source>
        <dbReference type="ARBA" id="ARBA00023052"/>
    </source>
</evidence>
<proteinExistence type="predicted"/>
<organism evidence="5 6">
    <name type="scientific">Lentihominibacter faecis</name>
    <dbReference type="NCBI Taxonomy" id="2764712"/>
    <lineage>
        <taxon>Bacteria</taxon>
        <taxon>Bacillati</taxon>
        <taxon>Bacillota</taxon>
        <taxon>Clostridia</taxon>
        <taxon>Peptostreptococcales</taxon>
        <taxon>Anaerovoracaceae</taxon>
        <taxon>Lentihominibacter</taxon>
    </lineage>
</organism>
<accession>A0A923NB35</accession>
<evidence type="ECO:0000256" key="1">
    <source>
        <dbReference type="ARBA" id="ARBA00001964"/>
    </source>
</evidence>
<dbReference type="GO" id="GO:0006086">
    <property type="term" value="P:pyruvate decarboxylation to acetyl-CoA"/>
    <property type="evidence" value="ECO:0007669"/>
    <property type="project" value="TreeGrafter"/>
</dbReference>
<name>A0A923NB35_9FIRM</name>
<evidence type="ECO:0000259" key="4">
    <source>
        <dbReference type="Pfam" id="PF00676"/>
    </source>
</evidence>
<evidence type="ECO:0000313" key="5">
    <source>
        <dbReference type="EMBL" id="MBC5999505.1"/>
    </source>
</evidence>
<dbReference type="InterPro" id="IPR050642">
    <property type="entry name" value="PDH_E1_Alpha_Subunit"/>
</dbReference>
<keyword evidence="3" id="KW-0786">Thiamine pyrophosphate</keyword>
<dbReference type="EMBL" id="JACRWC010000072">
    <property type="protein sequence ID" value="MBC5999505.1"/>
    <property type="molecule type" value="Genomic_DNA"/>
</dbReference>
<gene>
    <name evidence="5" type="ORF">H8876_05780</name>
</gene>
<protein>
    <submittedName>
        <fullName evidence="5">Thiamine pyrophosphate-dependent dehydrogenase E1 component subunit alpha</fullName>
    </submittedName>
</protein>
<dbReference type="PANTHER" id="PTHR11516">
    <property type="entry name" value="PYRUVATE DEHYDROGENASE E1 COMPONENT, ALPHA SUBUNIT BACTERIAL AND ORGANELLAR"/>
    <property type="match status" value="1"/>
</dbReference>
<reference evidence="5" key="1">
    <citation type="submission" date="2020-08" db="EMBL/GenBank/DDBJ databases">
        <authorList>
            <person name="Liu C."/>
            <person name="Sun Q."/>
        </authorList>
    </citation>
    <scope>NUCLEOTIDE SEQUENCE</scope>
    <source>
        <strain evidence="5">BX16</strain>
    </source>
</reference>
<evidence type="ECO:0000256" key="2">
    <source>
        <dbReference type="ARBA" id="ARBA00023002"/>
    </source>
</evidence>
<dbReference type="Pfam" id="PF00676">
    <property type="entry name" value="E1_dh"/>
    <property type="match status" value="1"/>
</dbReference>
<dbReference type="AlphaFoldDB" id="A0A923NB35"/>
<dbReference type="Gene3D" id="3.40.50.970">
    <property type="match status" value="1"/>
</dbReference>
<keyword evidence="6" id="KW-1185">Reference proteome</keyword>
<dbReference type="SUPFAM" id="SSF52518">
    <property type="entry name" value="Thiamin diphosphate-binding fold (THDP-binding)"/>
    <property type="match status" value="1"/>
</dbReference>
<dbReference type="Proteomes" id="UP000644115">
    <property type="component" value="Unassembled WGS sequence"/>
</dbReference>
<dbReference type="InterPro" id="IPR001017">
    <property type="entry name" value="DH_E1"/>
</dbReference>
<sequence>MAIPKERALEAYKTMQKIRNFEKQASRSFSEGVVQGFIHLYTGEEAVATGVCMNLEKTDYITSTHRGHGHIIAKGADLNRMMAELCGRETGYCHGKGGSMHITDTEIGVLGANGIVGGGFTLACGAGITAQMKQNGAVCVCFFGDGSTGTGTFHEAMNLASVWKLPVVFVCENNGYGISTACRRDSSYTNPSMNCKTVADRALAYGMKAMVVDGNNVNEVYDRAKEAIAYAREGNGPVFLECNTYRWDTHFVGDTDNYRLPDELAVWKEKCPIKLHETYLKFMKLADDDQLKAIAKEARNEVKAALKFAEESPFPAPETAVQDVYTDIVEEGR</sequence>
<keyword evidence="2" id="KW-0560">Oxidoreductase</keyword>
<evidence type="ECO:0000313" key="6">
    <source>
        <dbReference type="Proteomes" id="UP000644115"/>
    </source>
</evidence>